<reference evidence="7" key="1">
    <citation type="submission" date="2018-02" db="EMBL/GenBank/DDBJ databases">
        <authorList>
            <person name="Cohen D.B."/>
            <person name="Kent A.D."/>
        </authorList>
    </citation>
    <scope>NUCLEOTIDE SEQUENCE</scope>
</reference>
<comment type="similarity">
    <text evidence="1 4">Belongs to the AAA ATPase family.</text>
</comment>
<sequence>MNRELLRRRLESSNHRSSTLDEIVDNLRSTYRDYQRIKRQPFTTFVRKTLESLSQNQTNNKKKKNKRKRAEEEDEESESSSGNSSSSTSEDAIYGEKIAPPQFDVTKSNLLAAYMELNGVATAAAAKKNEVEVEKVVVKAGKGEEGPRFRDLGGMDGVLEELKMEVIVPLYHPQLPQWLGVRPMAGILLHGPPGCGKTRLAHAIANETGVPFYKISATEIVSGVSGASEENIRDLFSKAYRTAPSIVFIDEIDAIASKRESLQREMERRIVTQLMTCMDESHKLVQPTDANSNSESSGQRPGYVLVIGATNRPDAVDPALRRPGRFDREIVLGVPDESSRVEILSVITRNLRLEGSFDLLKIARSTPGFVGADLAALANKAGNLSMKRIIDERKSELSKDSINEEYTEEWWRQPWSPEEMEKLTITMADFEEAVKMVQPSSRREGFSAIPNVKWEDVGGLDLLRKEFDRYIVRRIKYPEDYEGFGVDLETGFLLYGPPGCGKTLIAKAVANEAGANFIHIKCIGTGPELLNKYVGESELAVRTLFSRARTCSPCVLFFDEVSVLSA</sequence>
<feature type="domain" description="AAA+ ATPase" evidence="6">
    <location>
        <begin position="183"/>
        <end position="336"/>
    </location>
</feature>
<dbReference type="AlphaFoldDB" id="A0A2N9IYD8"/>
<dbReference type="SUPFAM" id="SSF52540">
    <property type="entry name" value="P-loop containing nucleoside triphosphate hydrolases"/>
    <property type="match status" value="2"/>
</dbReference>
<evidence type="ECO:0000256" key="5">
    <source>
        <dbReference type="SAM" id="MobiDB-lite"/>
    </source>
</evidence>
<dbReference type="EMBL" id="OIVN01006261">
    <property type="protein sequence ID" value="SPD29173.1"/>
    <property type="molecule type" value="Genomic_DNA"/>
</dbReference>
<dbReference type="InterPro" id="IPR003960">
    <property type="entry name" value="ATPase_AAA_CS"/>
</dbReference>
<dbReference type="InterPro" id="IPR003593">
    <property type="entry name" value="AAA+_ATPase"/>
</dbReference>
<dbReference type="Gene3D" id="3.40.50.300">
    <property type="entry name" value="P-loop containing nucleotide triphosphate hydrolases"/>
    <property type="match status" value="2"/>
</dbReference>
<accession>A0A2N9IYD8</accession>
<dbReference type="Pfam" id="PF17862">
    <property type="entry name" value="AAA_lid_3"/>
    <property type="match status" value="1"/>
</dbReference>
<dbReference type="Pfam" id="PF16725">
    <property type="entry name" value="Nucleolin_bd"/>
    <property type="match status" value="1"/>
</dbReference>
<dbReference type="InterPro" id="IPR055278">
    <property type="entry name" value="CDC48c"/>
</dbReference>
<dbReference type="InterPro" id="IPR003959">
    <property type="entry name" value="ATPase_AAA_core"/>
</dbReference>
<feature type="region of interest" description="Disordered" evidence="5">
    <location>
        <begin position="50"/>
        <end position="91"/>
    </location>
</feature>
<protein>
    <recommendedName>
        <fullName evidence="6">AAA+ ATPase domain-containing protein</fullName>
    </recommendedName>
</protein>
<keyword evidence="3 4" id="KW-0067">ATP-binding</keyword>
<dbReference type="FunFam" id="3.40.50.300:FF:000365">
    <property type="entry name" value="Ribosome biogenesis ATPase RIX7"/>
    <property type="match status" value="1"/>
</dbReference>
<dbReference type="InterPro" id="IPR041569">
    <property type="entry name" value="AAA_lid_3"/>
</dbReference>
<dbReference type="GO" id="GO:0005524">
    <property type="term" value="F:ATP binding"/>
    <property type="evidence" value="ECO:0007669"/>
    <property type="project" value="UniProtKB-KW"/>
</dbReference>
<evidence type="ECO:0000259" key="6">
    <source>
        <dbReference type="SMART" id="SM00382"/>
    </source>
</evidence>
<evidence type="ECO:0000256" key="1">
    <source>
        <dbReference type="ARBA" id="ARBA00006914"/>
    </source>
</evidence>
<dbReference type="Gene3D" id="1.10.10.2010">
    <property type="match status" value="1"/>
</dbReference>
<evidence type="ECO:0000313" key="7">
    <source>
        <dbReference type="EMBL" id="SPD29173.1"/>
    </source>
</evidence>
<feature type="compositionally biased region" description="Low complexity" evidence="5">
    <location>
        <begin position="79"/>
        <end position="91"/>
    </location>
</feature>
<dbReference type="InterPro" id="IPR027417">
    <property type="entry name" value="P-loop_NTPase"/>
</dbReference>
<dbReference type="InterPro" id="IPR031996">
    <property type="entry name" value="NVL2_nucleolin-bd"/>
</dbReference>
<dbReference type="Gene3D" id="1.10.8.60">
    <property type="match status" value="1"/>
</dbReference>
<dbReference type="GO" id="GO:0016887">
    <property type="term" value="F:ATP hydrolysis activity"/>
    <property type="evidence" value="ECO:0007669"/>
    <property type="project" value="InterPro"/>
</dbReference>
<dbReference type="SMART" id="SM00382">
    <property type="entry name" value="AAA"/>
    <property type="match status" value="1"/>
</dbReference>
<dbReference type="InterPro" id="IPR038100">
    <property type="entry name" value="NLV2_N_sf"/>
</dbReference>
<evidence type="ECO:0000256" key="3">
    <source>
        <dbReference type="ARBA" id="ARBA00022840"/>
    </source>
</evidence>
<name>A0A2N9IYD8_FAGSY</name>
<dbReference type="Pfam" id="PF00004">
    <property type="entry name" value="AAA"/>
    <property type="match status" value="2"/>
</dbReference>
<keyword evidence="2 4" id="KW-0547">Nucleotide-binding</keyword>
<evidence type="ECO:0000256" key="2">
    <source>
        <dbReference type="ARBA" id="ARBA00022741"/>
    </source>
</evidence>
<proteinExistence type="inferred from homology"/>
<dbReference type="FunFam" id="1.10.8.60:FF:000109">
    <property type="entry name" value="Cell division control protein 48 homolog C"/>
    <property type="match status" value="1"/>
</dbReference>
<dbReference type="PANTHER" id="PTHR48470:SF1">
    <property type="entry name" value="CELL DIVISION CONTROL PROTEIN 48 C ISOFORM 1"/>
    <property type="match status" value="1"/>
</dbReference>
<evidence type="ECO:0000256" key="4">
    <source>
        <dbReference type="RuleBase" id="RU003651"/>
    </source>
</evidence>
<dbReference type="PROSITE" id="PS00674">
    <property type="entry name" value="AAA"/>
    <property type="match status" value="1"/>
</dbReference>
<gene>
    <name evidence="7" type="ORF">FSB_LOCUS57055</name>
</gene>
<organism evidence="7">
    <name type="scientific">Fagus sylvatica</name>
    <name type="common">Beechnut</name>
    <dbReference type="NCBI Taxonomy" id="28930"/>
    <lineage>
        <taxon>Eukaryota</taxon>
        <taxon>Viridiplantae</taxon>
        <taxon>Streptophyta</taxon>
        <taxon>Embryophyta</taxon>
        <taxon>Tracheophyta</taxon>
        <taxon>Spermatophyta</taxon>
        <taxon>Magnoliopsida</taxon>
        <taxon>eudicotyledons</taxon>
        <taxon>Gunneridae</taxon>
        <taxon>Pentapetalae</taxon>
        <taxon>rosids</taxon>
        <taxon>fabids</taxon>
        <taxon>Fagales</taxon>
        <taxon>Fagaceae</taxon>
        <taxon>Fagus</taxon>
    </lineage>
</organism>
<dbReference type="PANTHER" id="PTHR48470">
    <property type="entry name" value="CELL DIVISION CONTROL PROTEIN 48 C ISOFORM 1"/>
    <property type="match status" value="1"/>
</dbReference>